<dbReference type="RefSeq" id="WP_054289875.1">
    <property type="nucleotide sequence ID" value="NZ_CP012752.1"/>
</dbReference>
<accession>A0A0N9HXJ1</accession>
<dbReference type="EMBL" id="CP012752">
    <property type="protein sequence ID" value="ALG07965.1"/>
    <property type="molecule type" value="Genomic_DNA"/>
</dbReference>
<sequence length="96" mass="10620">MTKLDAAKLPEAYPRKVWTEGDGTRIGVTAQEGGCSRASVEIGEQSTDKVVLTMVETSPKVEQMCTMDIRYPNFTVTLNAPLGDRPVTLDYQQRKV</sequence>
<dbReference type="AlphaFoldDB" id="A0A0N9HXJ1"/>
<dbReference type="Proteomes" id="UP000063699">
    <property type="component" value="Chromosome"/>
</dbReference>
<name>A0A0N9HXJ1_9PSEU</name>
<protein>
    <submittedName>
        <fullName evidence="1">Uncharacterized protein</fullName>
    </submittedName>
</protein>
<dbReference type="STRING" id="860235.AOZ06_14500"/>
<dbReference type="OrthoDB" id="3629194at2"/>
<organism evidence="1 2">
    <name type="scientific">Kibdelosporangium phytohabitans</name>
    <dbReference type="NCBI Taxonomy" id="860235"/>
    <lineage>
        <taxon>Bacteria</taxon>
        <taxon>Bacillati</taxon>
        <taxon>Actinomycetota</taxon>
        <taxon>Actinomycetes</taxon>
        <taxon>Pseudonocardiales</taxon>
        <taxon>Pseudonocardiaceae</taxon>
        <taxon>Kibdelosporangium</taxon>
    </lineage>
</organism>
<evidence type="ECO:0000313" key="2">
    <source>
        <dbReference type="Proteomes" id="UP000063699"/>
    </source>
</evidence>
<evidence type="ECO:0000313" key="1">
    <source>
        <dbReference type="EMBL" id="ALG07965.1"/>
    </source>
</evidence>
<dbReference type="KEGG" id="kphy:AOZ06_14500"/>
<gene>
    <name evidence="1" type="ORF">AOZ06_14500</name>
</gene>
<reference evidence="1 2" key="1">
    <citation type="submission" date="2015-07" db="EMBL/GenBank/DDBJ databases">
        <title>Genome sequencing of Kibdelosporangium phytohabitans.</title>
        <authorList>
            <person name="Qin S."/>
            <person name="Xing K."/>
        </authorList>
    </citation>
    <scope>NUCLEOTIDE SEQUENCE [LARGE SCALE GENOMIC DNA]</scope>
    <source>
        <strain evidence="1 2">KLBMP1111</strain>
    </source>
</reference>
<proteinExistence type="predicted"/>
<keyword evidence="2" id="KW-1185">Reference proteome</keyword>